<keyword evidence="2" id="KW-0677">Repeat</keyword>
<evidence type="ECO:0000259" key="4">
    <source>
        <dbReference type="Pfam" id="PF17120"/>
    </source>
</evidence>
<feature type="repeat" description="WD" evidence="3">
    <location>
        <begin position="130"/>
        <end position="172"/>
    </location>
</feature>
<keyword evidence="1 3" id="KW-0853">WD repeat</keyword>
<dbReference type="GO" id="GO:0005774">
    <property type="term" value="C:vacuolar membrane"/>
    <property type="evidence" value="ECO:0007669"/>
    <property type="project" value="TreeGrafter"/>
</dbReference>
<evidence type="ECO:0000313" key="5">
    <source>
        <dbReference type="EMBL" id="KAF0731339.1"/>
    </source>
</evidence>
<dbReference type="GO" id="GO:1904263">
    <property type="term" value="P:positive regulation of TORC1 signaling"/>
    <property type="evidence" value="ECO:0007669"/>
    <property type="project" value="TreeGrafter"/>
</dbReference>
<accession>A0A6G0WV38</accession>
<keyword evidence="6" id="KW-1185">Reference proteome</keyword>
<reference evidence="5 6" key="1">
    <citation type="submission" date="2019-07" db="EMBL/GenBank/DDBJ databases">
        <title>Genomics analysis of Aphanomyces spp. identifies a new class of oomycete effector associated with host adaptation.</title>
        <authorList>
            <person name="Gaulin E."/>
        </authorList>
    </citation>
    <scope>NUCLEOTIDE SEQUENCE [LARGE SCALE GENOMIC DNA]</scope>
    <source>
        <strain evidence="5 6">ATCC 201684</strain>
    </source>
</reference>
<dbReference type="GO" id="GO:0035859">
    <property type="term" value="C:Seh1-associated complex"/>
    <property type="evidence" value="ECO:0007669"/>
    <property type="project" value="TreeGrafter"/>
</dbReference>
<dbReference type="InterPro" id="IPR001680">
    <property type="entry name" value="WD40_rpt"/>
</dbReference>
<dbReference type="VEuPathDB" id="FungiDB:AeMF1_013705"/>
<feature type="domain" description="WDR59/RTC1-like RING zinc finger" evidence="4">
    <location>
        <begin position="737"/>
        <end position="784"/>
    </location>
</feature>
<dbReference type="SUPFAM" id="SSF50978">
    <property type="entry name" value="WD40 repeat-like"/>
    <property type="match status" value="1"/>
</dbReference>
<dbReference type="EMBL" id="VJMJ01000144">
    <property type="protein sequence ID" value="KAF0731339.1"/>
    <property type="molecule type" value="Genomic_DNA"/>
</dbReference>
<dbReference type="GO" id="GO:0034198">
    <property type="term" value="P:cellular response to amino acid starvation"/>
    <property type="evidence" value="ECO:0007669"/>
    <property type="project" value="TreeGrafter"/>
</dbReference>
<dbReference type="InterPro" id="IPR049567">
    <property type="entry name" value="WDR59-like"/>
</dbReference>
<dbReference type="AlphaFoldDB" id="A0A6G0WV38"/>
<dbReference type="Pfam" id="PF00400">
    <property type="entry name" value="WD40"/>
    <property type="match status" value="2"/>
</dbReference>
<dbReference type="InterPro" id="IPR019775">
    <property type="entry name" value="WD40_repeat_CS"/>
</dbReference>
<comment type="caution">
    <text evidence="5">The sequence shown here is derived from an EMBL/GenBank/DDBJ whole genome shotgun (WGS) entry which is preliminary data.</text>
</comment>
<sequence length="806" mass="88549">MMDDLGPMDLQRTSSAHSVSWLESTVHSNINVKYDVNASALSVDATGSFGVLAARKGLYVVDLESPYQAARTLHHQTKWDVTVVKCNPHIPYKGVVASTSNHNTLLWNIDHNISTHIGVLSSQQPLISTLRAHTRPVTDVAWSPSEPTVLATCSADTKTHLWDIRTPKKPAQSLCAFTTSATQVEWNRLDSYSLATAHDGDVRIWDTRACDKPTVTITAHMQKIFGLDWSPTNMHELVTCSEDKTIKFWNVTQPRIGQGMVTTGAPVWRARYTPFGDGLVTISHRQDHILRLWSLGRDTSIEPKPVYDFVGHKDLVKGFAWRQAHGAFQLISWSKNQELRMWRLDSVPLEACGLSKPATSVVPSDLQLQTTSTALVEQQQQAPQIPLSNSSRFPNSVFRFDLSSLKADFTPLPLPANITTSTTNLDVWDVEDWHPPTNNSTMMEPLSASSVETNFREPIRRVSGGCFSGPNCLVYFDSRVAIGQSKVLHRATPTLAPLPSADFSWTEDYMLDDMLLEDAKPDTAAKPSSATAASASSPYMDNAHALVVKVNILDCMFLCGGVRHPTPTTANIVAAPPQVHAKSAAAAGDVELSQMWSVLAISASAAMEERMNESNVLTPPWSAHPFGSNLVQHVLELCEAAGDISTSAAIVCSLANPSHHDLLIDSPKEWQRYDGYKQAHADLLYRQGAMNVRCETLKHLHSPPEPHVGLTLALYCHNCGRPSSELFCGHCKDFSIKCSVCELVVRGQSIFCMNCGHGGHTSHLVDWFATENACPTGCGCWCKQAPGSMEFHMPPTTPHLARSFSF</sequence>
<proteinExistence type="predicted"/>
<dbReference type="PROSITE" id="PS50082">
    <property type="entry name" value="WD_REPEATS_2"/>
    <property type="match status" value="2"/>
</dbReference>
<feature type="repeat" description="WD" evidence="3">
    <location>
        <begin position="217"/>
        <end position="251"/>
    </location>
</feature>
<dbReference type="SMART" id="SM00320">
    <property type="entry name" value="WD40"/>
    <property type="match status" value="6"/>
</dbReference>
<evidence type="ECO:0000256" key="2">
    <source>
        <dbReference type="ARBA" id="ARBA00022737"/>
    </source>
</evidence>
<gene>
    <name evidence="5" type="ORF">Ae201684_011402</name>
</gene>
<evidence type="ECO:0000313" key="6">
    <source>
        <dbReference type="Proteomes" id="UP000481153"/>
    </source>
</evidence>
<dbReference type="Pfam" id="PF17120">
    <property type="entry name" value="zf-RING_16"/>
    <property type="match status" value="1"/>
</dbReference>
<dbReference type="PROSITE" id="PS00678">
    <property type="entry name" value="WD_REPEATS_1"/>
    <property type="match status" value="3"/>
</dbReference>
<organism evidence="5 6">
    <name type="scientific">Aphanomyces euteiches</name>
    <dbReference type="NCBI Taxonomy" id="100861"/>
    <lineage>
        <taxon>Eukaryota</taxon>
        <taxon>Sar</taxon>
        <taxon>Stramenopiles</taxon>
        <taxon>Oomycota</taxon>
        <taxon>Saprolegniomycetes</taxon>
        <taxon>Saprolegniales</taxon>
        <taxon>Verrucalvaceae</taxon>
        <taxon>Aphanomyces</taxon>
    </lineage>
</organism>
<dbReference type="PANTHER" id="PTHR46170:SF1">
    <property type="entry name" value="GATOR COMPLEX PROTEIN WDR59"/>
    <property type="match status" value="1"/>
</dbReference>
<dbReference type="InterPro" id="IPR049566">
    <property type="entry name" value="WDR59_RTC1-like_RING_Znf"/>
</dbReference>
<dbReference type="InterPro" id="IPR015943">
    <property type="entry name" value="WD40/YVTN_repeat-like_dom_sf"/>
</dbReference>
<dbReference type="InterPro" id="IPR036322">
    <property type="entry name" value="WD40_repeat_dom_sf"/>
</dbReference>
<evidence type="ECO:0000256" key="1">
    <source>
        <dbReference type="ARBA" id="ARBA00022574"/>
    </source>
</evidence>
<dbReference type="PANTHER" id="PTHR46170">
    <property type="entry name" value="GATOR COMPLEX PROTEIN WDR59"/>
    <property type="match status" value="1"/>
</dbReference>
<dbReference type="PROSITE" id="PS50294">
    <property type="entry name" value="WD_REPEATS_REGION"/>
    <property type="match status" value="2"/>
</dbReference>
<dbReference type="GO" id="GO:0035591">
    <property type="term" value="F:signaling adaptor activity"/>
    <property type="evidence" value="ECO:0007669"/>
    <property type="project" value="TreeGrafter"/>
</dbReference>
<dbReference type="Proteomes" id="UP000481153">
    <property type="component" value="Unassembled WGS sequence"/>
</dbReference>
<dbReference type="Gene3D" id="2.130.10.10">
    <property type="entry name" value="YVTN repeat-like/Quinoprotein amine dehydrogenase"/>
    <property type="match status" value="2"/>
</dbReference>
<name>A0A6G0WV38_9STRA</name>
<evidence type="ECO:0000256" key="3">
    <source>
        <dbReference type="PROSITE-ProRule" id="PRU00221"/>
    </source>
</evidence>
<protein>
    <recommendedName>
        <fullName evidence="4">WDR59/RTC1-like RING zinc finger domain-containing protein</fullName>
    </recommendedName>
</protein>